<keyword evidence="1" id="KW-1133">Transmembrane helix</keyword>
<proteinExistence type="predicted"/>
<comment type="caution">
    <text evidence="2">The sequence shown here is derived from an EMBL/GenBank/DDBJ whole genome shotgun (WGS) entry which is preliminary data.</text>
</comment>
<dbReference type="EMBL" id="CAJOBH010131403">
    <property type="protein sequence ID" value="CAF4759091.1"/>
    <property type="molecule type" value="Genomic_DNA"/>
</dbReference>
<evidence type="ECO:0000256" key="1">
    <source>
        <dbReference type="SAM" id="Phobius"/>
    </source>
</evidence>
<dbReference type="Proteomes" id="UP000681967">
    <property type="component" value="Unassembled WGS sequence"/>
</dbReference>
<reference evidence="2" key="1">
    <citation type="submission" date="2021-02" db="EMBL/GenBank/DDBJ databases">
        <authorList>
            <person name="Nowell W R."/>
        </authorList>
    </citation>
    <scope>NUCLEOTIDE SEQUENCE</scope>
</reference>
<protein>
    <submittedName>
        <fullName evidence="2">Uncharacterized protein</fullName>
    </submittedName>
</protein>
<gene>
    <name evidence="3" type="ORF">BYL167_LOCUS46428</name>
    <name evidence="2" type="ORF">GIL414_LOCUS37401</name>
</gene>
<organism evidence="2 4">
    <name type="scientific">Rotaria magnacalcarata</name>
    <dbReference type="NCBI Taxonomy" id="392030"/>
    <lineage>
        <taxon>Eukaryota</taxon>
        <taxon>Metazoa</taxon>
        <taxon>Spiralia</taxon>
        <taxon>Gnathifera</taxon>
        <taxon>Rotifera</taxon>
        <taxon>Eurotatoria</taxon>
        <taxon>Bdelloidea</taxon>
        <taxon>Philodinida</taxon>
        <taxon>Philodinidae</taxon>
        <taxon>Rotaria</taxon>
    </lineage>
</organism>
<dbReference type="AlphaFoldDB" id="A0A8S2YLA4"/>
<accession>A0A8S2YLA4</accession>
<evidence type="ECO:0000313" key="4">
    <source>
        <dbReference type="Proteomes" id="UP000681720"/>
    </source>
</evidence>
<name>A0A8S2YLA4_9BILA</name>
<evidence type="ECO:0000313" key="2">
    <source>
        <dbReference type="EMBL" id="CAF4564620.1"/>
    </source>
</evidence>
<sequence>MTEFTVAQGIDIPLTSQDTATVTAVATTRNGRGTGSLTTSFRRVLADLSWFRVCFCLLFVLASVNYKK</sequence>
<feature type="transmembrane region" description="Helical" evidence="1">
    <location>
        <begin position="49"/>
        <end position="66"/>
    </location>
</feature>
<keyword evidence="1" id="KW-0472">Membrane</keyword>
<feature type="non-terminal residue" evidence="2">
    <location>
        <position position="68"/>
    </location>
</feature>
<dbReference type="EMBL" id="CAJOBJ010095975">
    <property type="protein sequence ID" value="CAF4564620.1"/>
    <property type="molecule type" value="Genomic_DNA"/>
</dbReference>
<dbReference type="Proteomes" id="UP000681720">
    <property type="component" value="Unassembled WGS sequence"/>
</dbReference>
<evidence type="ECO:0000313" key="3">
    <source>
        <dbReference type="EMBL" id="CAF4759091.1"/>
    </source>
</evidence>
<keyword evidence="1" id="KW-0812">Transmembrane</keyword>